<reference evidence="3" key="1">
    <citation type="submission" date="2022-11" db="UniProtKB">
        <authorList>
            <consortium name="WormBaseParasite"/>
        </authorList>
    </citation>
    <scope>IDENTIFICATION</scope>
</reference>
<evidence type="ECO:0000256" key="1">
    <source>
        <dbReference type="SAM" id="MobiDB-lite"/>
    </source>
</evidence>
<feature type="compositionally biased region" description="Basic and acidic residues" evidence="1">
    <location>
        <begin position="20"/>
        <end position="36"/>
    </location>
</feature>
<protein>
    <submittedName>
        <fullName evidence="3">Uncharacterized protein</fullName>
    </submittedName>
</protein>
<organism evidence="2 3">
    <name type="scientific">Meloidogyne javanica</name>
    <name type="common">Root-knot nematode worm</name>
    <dbReference type="NCBI Taxonomy" id="6303"/>
    <lineage>
        <taxon>Eukaryota</taxon>
        <taxon>Metazoa</taxon>
        <taxon>Ecdysozoa</taxon>
        <taxon>Nematoda</taxon>
        <taxon>Chromadorea</taxon>
        <taxon>Rhabditida</taxon>
        <taxon>Tylenchina</taxon>
        <taxon>Tylenchomorpha</taxon>
        <taxon>Tylenchoidea</taxon>
        <taxon>Meloidogynidae</taxon>
        <taxon>Meloidogyninae</taxon>
        <taxon>Meloidogyne</taxon>
        <taxon>Meloidogyne incognita group</taxon>
    </lineage>
</organism>
<keyword evidence="2" id="KW-1185">Reference proteome</keyword>
<dbReference type="AlphaFoldDB" id="A0A915ND26"/>
<feature type="compositionally biased region" description="Polar residues" evidence="1">
    <location>
        <begin position="107"/>
        <end position="127"/>
    </location>
</feature>
<dbReference type="WBParaSite" id="scaffold9616_cov146.g14132">
    <property type="protein sequence ID" value="scaffold9616_cov146.g14132"/>
    <property type="gene ID" value="scaffold9616_cov146.g14132"/>
</dbReference>
<dbReference type="Proteomes" id="UP000887561">
    <property type="component" value="Unplaced"/>
</dbReference>
<evidence type="ECO:0000313" key="2">
    <source>
        <dbReference type="Proteomes" id="UP000887561"/>
    </source>
</evidence>
<sequence>MISPMALESLLEGVQNQDALKNKNNEEKDFNGKLETGEEEEEGNNGDNDNSNDINRQRSHLLEIFETQKALHRMLSQFAEEIINNSEIFNIDGPEDLTTTKDERESSTTTISELINNGQQQQQNWSYEDQFKQVKD</sequence>
<evidence type="ECO:0000313" key="3">
    <source>
        <dbReference type="WBParaSite" id="scaffold9616_cov146.g14132"/>
    </source>
</evidence>
<feature type="region of interest" description="Disordered" evidence="1">
    <location>
        <begin position="14"/>
        <end position="55"/>
    </location>
</feature>
<accession>A0A915ND26</accession>
<feature type="compositionally biased region" description="Low complexity" evidence="1">
    <location>
        <begin position="45"/>
        <end position="54"/>
    </location>
</feature>
<feature type="region of interest" description="Disordered" evidence="1">
    <location>
        <begin position="91"/>
        <end position="136"/>
    </location>
</feature>
<name>A0A915ND26_MELJA</name>
<proteinExistence type="predicted"/>